<organism evidence="6 7">
    <name type="scientific">Aspergillus bombycis</name>
    <dbReference type="NCBI Taxonomy" id="109264"/>
    <lineage>
        <taxon>Eukaryota</taxon>
        <taxon>Fungi</taxon>
        <taxon>Dikarya</taxon>
        <taxon>Ascomycota</taxon>
        <taxon>Pezizomycotina</taxon>
        <taxon>Eurotiomycetes</taxon>
        <taxon>Eurotiomycetidae</taxon>
        <taxon>Eurotiales</taxon>
        <taxon>Aspergillaceae</taxon>
        <taxon>Aspergillus</taxon>
    </lineage>
</organism>
<dbReference type="Proteomes" id="UP000179179">
    <property type="component" value="Unassembled WGS sequence"/>
</dbReference>
<keyword evidence="3" id="KW-0597">Phosphoprotein</keyword>
<protein>
    <recommendedName>
        <fullName evidence="4">Acyl carrier protein</fullName>
    </recommendedName>
</protein>
<reference evidence="6 7" key="1">
    <citation type="journal article" date="2016" name="Genome Biol. Evol.">
        <title>Draft genome sequence of an aflatoxigenic Aspergillus species, A. bombycis.</title>
        <authorList>
            <person name="Moore G.G."/>
            <person name="Mack B.M."/>
            <person name="Beltz S.B."/>
            <person name="Gilbert M.K."/>
        </authorList>
    </citation>
    <scope>NUCLEOTIDE SEQUENCE [LARGE SCALE GENOMIC DNA]</scope>
    <source>
        <strain evidence="7">NRRL 26010</strain>
    </source>
</reference>
<evidence type="ECO:0000313" key="6">
    <source>
        <dbReference type="EMBL" id="OGM48788.1"/>
    </source>
</evidence>
<keyword evidence="4" id="KW-0444">Lipid biosynthesis</keyword>
<evidence type="ECO:0000256" key="1">
    <source>
        <dbReference type="ARBA" id="ARBA00010930"/>
    </source>
</evidence>
<evidence type="ECO:0000256" key="4">
    <source>
        <dbReference type="RuleBase" id="RU000722"/>
    </source>
</evidence>
<dbReference type="NCBIfam" id="NF002150">
    <property type="entry name" value="PRK00982.1-4"/>
    <property type="match status" value="1"/>
</dbReference>
<dbReference type="GeneID" id="34446360"/>
<evidence type="ECO:0000259" key="5">
    <source>
        <dbReference type="PROSITE" id="PS50075"/>
    </source>
</evidence>
<comment type="similarity">
    <text evidence="1">Belongs to the acyl carrier protein (ACP) family.</text>
</comment>
<dbReference type="AlphaFoldDB" id="A0A1F8ABQ2"/>
<dbReference type="Pfam" id="PF00550">
    <property type="entry name" value="PP-binding"/>
    <property type="match status" value="1"/>
</dbReference>
<dbReference type="STRING" id="109264.A0A1F8ABQ2"/>
<dbReference type="InterPro" id="IPR003231">
    <property type="entry name" value="ACP"/>
</dbReference>
<dbReference type="InterPro" id="IPR009081">
    <property type="entry name" value="PP-bd_ACP"/>
</dbReference>
<dbReference type="NCBIfam" id="NF002148">
    <property type="entry name" value="PRK00982.1-2"/>
    <property type="match status" value="1"/>
</dbReference>
<evidence type="ECO:0000256" key="3">
    <source>
        <dbReference type="ARBA" id="ARBA00022553"/>
    </source>
</evidence>
<dbReference type="Gene3D" id="1.10.1200.10">
    <property type="entry name" value="ACP-like"/>
    <property type="match status" value="1"/>
</dbReference>
<dbReference type="RefSeq" id="XP_022392505.1">
    <property type="nucleotide sequence ID" value="XM_022530100.1"/>
</dbReference>
<evidence type="ECO:0000256" key="2">
    <source>
        <dbReference type="ARBA" id="ARBA00022450"/>
    </source>
</evidence>
<dbReference type="HAMAP" id="MF_01217">
    <property type="entry name" value="Acyl_carrier"/>
    <property type="match status" value="1"/>
</dbReference>
<dbReference type="PROSITE" id="PS50075">
    <property type="entry name" value="CARRIER"/>
    <property type="match status" value="1"/>
</dbReference>
<keyword evidence="4" id="KW-0276">Fatty acid metabolism</keyword>
<dbReference type="PANTHER" id="PTHR20863">
    <property type="entry name" value="ACYL CARRIER PROTEIN"/>
    <property type="match status" value="1"/>
</dbReference>
<keyword evidence="4" id="KW-0443">Lipid metabolism</keyword>
<dbReference type="GO" id="GO:0009245">
    <property type="term" value="P:lipid A biosynthetic process"/>
    <property type="evidence" value="ECO:0007669"/>
    <property type="project" value="TreeGrafter"/>
</dbReference>
<dbReference type="SUPFAM" id="SSF47336">
    <property type="entry name" value="ACP-like"/>
    <property type="match status" value="1"/>
</dbReference>
<dbReference type="PANTHER" id="PTHR20863:SF76">
    <property type="entry name" value="CARRIER DOMAIN-CONTAINING PROTEIN"/>
    <property type="match status" value="1"/>
</dbReference>
<dbReference type="EMBL" id="LYCR01000013">
    <property type="protein sequence ID" value="OGM48788.1"/>
    <property type="molecule type" value="Genomic_DNA"/>
</dbReference>
<keyword evidence="7" id="KW-1185">Reference proteome</keyword>
<comment type="function">
    <text evidence="4">Carrier of the growing fatty acid chain in fatty acid biosynthesis.</text>
</comment>
<comment type="caution">
    <text evidence="6">The sequence shown here is derived from an EMBL/GenBank/DDBJ whole genome shotgun (WGS) entry which is preliminary data.</text>
</comment>
<dbReference type="GO" id="GO:0005829">
    <property type="term" value="C:cytosol"/>
    <property type="evidence" value="ECO:0007669"/>
    <property type="project" value="TreeGrafter"/>
</dbReference>
<sequence length="79" mass="8862">MPTVEERVKAIVAEQLDYKPEEIKNDASIVDDLGADSLSTVELVLAIEGEFELDISDEAAEQLKTTQDIIDYVIKHRDE</sequence>
<accession>A0A1F8ABQ2</accession>
<evidence type="ECO:0000313" key="7">
    <source>
        <dbReference type="Proteomes" id="UP000179179"/>
    </source>
</evidence>
<dbReference type="NCBIfam" id="TIGR00517">
    <property type="entry name" value="acyl_carrier"/>
    <property type="match status" value="1"/>
</dbReference>
<keyword evidence="4" id="KW-0275">Fatty acid biosynthesis</keyword>
<dbReference type="GO" id="GO:0000036">
    <property type="term" value="F:acyl carrier activity"/>
    <property type="evidence" value="ECO:0007669"/>
    <property type="project" value="TreeGrafter"/>
</dbReference>
<keyword evidence="2 4" id="KW-0596">Phosphopantetheine</keyword>
<dbReference type="GO" id="GO:0000035">
    <property type="term" value="F:acyl binding"/>
    <property type="evidence" value="ECO:0007669"/>
    <property type="project" value="TreeGrafter"/>
</dbReference>
<dbReference type="InterPro" id="IPR036736">
    <property type="entry name" value="ACP-like_sf"/>
</dbReference>
<dbReference type="GO" id="GO:0016020">
    <property type="term" value="C:membrane"/>
    <property type="evidence" value="ECO:0007669"/>
    <property type="project" value="GOC"/>
</dbReference>
<proteinExistence type="inferred from homology"/>
<name>A0A1F8ABQ2_9EURO</name>
<gene>
    <name evidence="6" type="ORF">ABOM_002970</name>
</gene>
<feature type="domain" description="Carrier" evidence="5">
    <location>
        <begin position="2"/>
        <end position="77"/>
    </location>
</feature>
<dbReference type="OrthoDB" id="448946at2759"/>